<dbReference type="Proteomes" id="UP001180020">
    <property type="component" value="Unassembled WGS sequence"/>
</dbReference>
<evidence type="ECO:0000313" key="3">
    <source>
        <dbReference type="Proteomes" id="UP001180020"/>
    </source>
</evidence>
<proteinExistence type="predicted"/>
<keyword evidence="1" id="KW-0175">Coiled coil</keyword>
<reference evidence="2" key="2">
    <citation type="submission" date="2023-06" db="EMBL/GenBank/DDBJ databases">
        <authorList>
            <person name="Ma L."/>
            <person name="Liu K.-W."/>
            <person name="Li Z."/>
            <person name="Hsiao Y.-Y."/>
            <person name="Qi Y."/>
            <person name="Fu T."/>
            <person name="Tang G."/>
            <person name="Zhang D."/>
            <person name="Sun W.-H."/>
            <person name="Liu D.-K."/>
            <person name="Li Y."/>
            <person name="Chen G.-Z."/>
            <person name="Liu X.-D."/>
            <person name="Liao X.-Y."/>
            <person name="Jiang Y.-T."/>
            <person name="Yu X."/>
            <person name="Hao Y."/>
            <person name="Huang J."/>
            <person name="Zhao X.-W."/>
            <person name="Ke S."/>
            <person name="Chen Y.-Y."/>
            <person name="Wu W.-L."/>
            <person name="Hsu J.-L."/>
            <person name="Lin Y.-F."/>
            <person name="Huang M.-D."/>
            <person name="Li C.-Y."/>
            <person name="Huang L."/>
            <person name="Wang Z.-W."/>
            <person name="Zhao X."/>
            <person name="Zhong W.-Y."/>
            <person name="Peng D.-H."/>
            <person name="Ahmad S."/>
            <person name="Lan S."/>
            <person name="Zhang J.-S."/>
            <person name="Tsai W.-C."/>
            <person name="Van De Peer Y."/>
            <person name="Liu Z.-J."/>
        </authorList>
    </citation>
    <scope>NUCLEOTIDE SEQUENCE</scope>
    <source>
        <strain evidence="2">CP</strain>
        <tissue evidence="2">Leaves</tissue>
    </source>
</reference>
<sequence length="139" mass="15502">MELGQADQNLCSVESKNTDLFKDLQSLKEELDESKNGEAELCEEEVAMLYEKLQFSTVQAALLEEKVTELLGLFESLETSSVEQRKMFDEEEASRIAELCALKQQLGVLEGENTDLKANLDAYLPVLLSLQNNAQPSIA</sequence>
<gene>
    <name evidence="2" type="ORF">QJS10_CPA06g01628</name>
</gene>
<evidence type="ECO:0000313" key="2">
    <source>
        <dbReference type="EMBL" id="KAK1315332.1"/>
    </source>
</evidence>
<name>A0AAV9EPM4_ACOCL</name>
<organism evidence="2 3">
    <name type="scientific">Acorus calamus</name>
    <name type="common">Sweet flag</name>
    <dbReference type="NCBI Taxonomy" id="4465"/>
    <lineage>
        <taxon>Eukaryota</taxon>
        <taxon>Viridiplantae</taxon>
        <taxon>Streptophyta</taxon>
        <taxon>Embryophyta</taxon>
        <taxon>Tracheophyta</taxon>
        <taxon>Spermatophyta</taxon>
        <taxon>Magnoliopsida</taxon>
        <taxon>Liliopsida</taxon>
        <taxon>Acoraceae</taxon>
        <taxon>Acorus</taxon>
    </lineage>
</organism>
<dbReference type="EMBL" id="JAUJYO010000006">
    <property type="protein sequence ID" value="KAK1315332.1"/>
    <property type="molecule type" value="Genomic_DNA"/>
</dbReference>
<protein>
    <submittedName>
        <fullName evidence="2">Uncharacterized protein</fullName>
    </submittedName>
</protein>
<feature type="coiled-coil region" evidence="1">
    <location>
        <begin position="17"/>
        <end position="44"/>
    </location>
</feature>
<reference evidence="2" key="1">
    <citation type="journal article" date="2023" name="Nat. Commun.">
        <title>Diploid and tetraploid genomes of Acorus and the evolution of monocots.</title>
        <authorList>
            <person name="Ma L."/>
            <person name="Liu K.W."/>
            <person name="Li Z."/>
            <person name="Hsiao Y.Y."/>
            <person name="Qi Y."/>
            <person name="Fu T."/>
            <person name="Tang G.D."/>
            <person name="Zhang D."/>
            <person name="Sun W.H."/>
            <person name="Liu D.K."/>
            <person name="Li Y."/>
            <person name="Chen G.Z."/>
            <person name="Liu X.D."/>
            <person name="Liao X.Y."/>
            <person name="Jiang Y.T."/>
            <person name="Yu X."/>
            <person name="Hao Y."/>
            <person name="Huang J."/>
            <person name="Zhao X.W."/>
            <person name="Ke S."/>
            <person name="Chen Y.Y."/>
            <person name="Wu W.L."/>
            <person name="Hsu J.L."/>
            <person name="Lin Y.F."/>
            <person name="Huang M.D."/>
            <person name="Li C.Y."/>
            <person name="Huang L."/>
            <person name="Wang Z.W."/>
            <person name="Zhao X."/>
            <person name="Zhong W.Y."/>
            <person name="Peng D.H."/>
            <person name="Ahmad S."/>
            <person name="Lan S."/>
            <person name="Zhang J.S."/>
            <person name="Tsai W.C."/>
            <person name="Van de Peer Y."/>
            <person name="Liu Z.J."/>
        </authorList>
    </citation>
    <scope>NUCLEOTIDE SEQUENCE</scope>
    <source>
        <strain evidence="2">CP</strain>
    </source>
</reference>
<keyword evidence="3" id="KW-1185">Reference proteome</keyword>
<accession>A0AAV9EPM4</accession>
<comment type="caution">
    <text evidence="2">The sequence shown here is derived from an EMBL/GenBank/DDBJ whole genome shotgun (WGS) entry which is preliminary data.</text>
</comment>
<dbReference type="AlphaFoldDB" id="A0AAV9EPM4"/>
<evidence type="ECO:0000256" key="1">
    <source>
        <dbReference type="SAM" id="Coils"/>
    </source>
</evidence>